<dbReference type="PRINTS" id="PR00377">
    <property type="entry name" value="IMPHPHTASES"/>
</dbReference>
<dbReference type="SUPFAM" id="SSF56655">
    <property type="entry name" value="Carbohydrate phosphatase"/>
    <property type="match status" value="1"/>
</dbReference>
<dbReference type="GO" id="GO:0052834">
    <property type="term" value="F:inositol monophosphate phosphatase activity"/>
    <property type="evidence" value="ECO:0007669"/>
    <property type="project" value="UniProtKB-EC"/>
</dbReference>
<dbReference type="Gene3D" id="3.40.190.80">
    <property type="match status" value="1"/>
</dbReference>
<dbReference type="PANTHER" id="PTHR20854">
    <property type="entry name" value="INOSITOL MONOPHOSPHATASE"/>
    <property type="match status" value="1"/>
</dbReference>
<dbReference type="Gene3D" id="3.30.540.10">
    <property type="entry name" value="Fructose-1,6-Bisphosphatase, subunit A, domain 1"/>
    <property type="match status" value="1"/>
</dbReference>
<keyword evidence="3" id="KW-1185">Reference proteome</keyword>
<dbReference type="RefSeq" id="WP_328987819.1">
    <property type="nucleotide sequence ID" value="NZ_CP121472.1"/>
</dbReference>
<name>A0ABZ0S9U4_9GAMM</name>
<dbReference type="EC" id="3.1.3.25" evidence="2"/>
<gene>
    <name evidence="2" type="primary">suhB_2</name>
    <name evidence="2" type="ORF">Thiowin_02302</name>
</gene>
<reference evidence="2 3" key="1">
    <citation type="journal article" date="2023" name="Microorganisms">
        <title>Thiorhodovibrio frisius and Trv. litoralis spp. nov., Two Novel Members from a Clade of Fastidious Purple Sulfur Bacteria That Exhibit Unique Red-Shifted Light-Harvesting Capabilities.</title>
        <authorList>
            <person name="Methner A."/>
            <person name="Kuzyk S.B."/>
            <person name="Petersen J."/>
            <person name="Bauer S."/>
            <person name="Brinkmann H."/>
            <person name="Sichau K."/>
            <person name="Wanner G."/>
            <person name="Wolf J."/>
            <person name="Neumann-Schaal M."/>
            <person name="Henke P."/>
            <person name="Tank M."/>
            <person name="Sproer C."/>
            <person name="Bunk B."/>
            <person name="Overmann J."/>
        </authorList>
    </citation>
    <scope>NUCLEOTIDE SEQUENCE [LARGE SCALE GENOMIC DNA]</scope>
    <source>
        <strain evidence="2 3">DSM 6702</strain>
    </source>
</reference>
<sequence length="285" mass="30740">MSPEPSQSDPSLKSLAALMRELAGAEILPAFGRVQARSKADGSLLTEVDLAVQERLINALERLTPGIPVLGEEMTQSAQQRLLSGASPRDPAAGEAGAFWALDPLDGTSNFACGFPAFAISLALFRNGRVELGIIHDPVRDECFSARLGQGAWLNGTPLNSAQNCERLADAMALMDFKRIPPGRLSGLLRKGAFRSQRNLGSVALDWCWLAAGRAQVYLHGGQRLWDYAAGRLIAAEAGVVTRLLPPGLAESTEQLTLEPRLALAAAHQALFDQWWEHVGLPWQD</sequence>
<evidence type="ECO:0000313" key="2">
    <source>
        <dbReference type="EMBL" id="WPL17299.1"/>
    </source>
</evidence>
<dbReference type="CDD" id="cd01637">
    <property type="entry name" value="IMPase_like"/>
    <property type="match status" value="1"/>
</dbReference>
<dbReference type="InterPro" id="IPR000760">
    <property type="entry name" value="Inositol_monophosphatase-like"/>
</dbReference>
<proteinExistence type="inferred from homology"/>
<dbReference type="EMBL" id="CP121472">
    <property type="protein sequence ID" value="WPL17299.1"/>
    <property type="molecule type" value="Genomic_DNA"/>
</dbReference>
<evidence type="ECO:0000313" key="3">
    <source>
        <dbReference type="Proteomes" id="UP001432180"/>
    </source>
</evidence>
<protein>
    <submittedName>
        <fullName evidence="2">Inositol-1-monophosphatase</fullName>
        <ecNumber evidence="2">3.1.3.25</ecNumber>
    </submittedName>
</protein>
<keyword evidence="2" id="KW-0378">Hydrolase</keyword>
<dbReference type="Pfam" id="PF00459">
    <property type="entry name" value="Inositol_P"/>
    <property type="match status" value="1"/>
</dbReference>
<evidence type="ECO:0000256" key="1">
    <source>
        <dbReference type="ARBA" id="ARBA00009759"/>
    </source>
</evidence>
<accession>A0ABZ0S9U4</accession>
<organism evidence="2 3">
    <name type="scientific">Thiorhodovibrio winogradskyi</name>
    <dbReference type="NCBI Taxonomy" id="77007"/>
    <lineage>
        <taxon>Bacteria</taxon>
        <taxon>Pseudomonadati</taxon>
        <taxon>Pseudomonadota</taxon>
        <taxon>Gammaproteobacteria</taxon>
        <taxon>Chromatiales</taxon>
        <taxon>Chromatiaceae</taxon>
        <taxon>Thiorhodovibrio</taxon>
    </lineage>
</organism>
<dbReference type="PANTHER" id="PTHR20854:SF4">
    <property type="entry name" value="INOSITOL-1-MONOPHOSPHATASE-RELATED"/>
    <property type="match status" value="1"/>
</dbReference>
<comment type="similarity">
    <text evidence="1">Belongs to the inositol monophosphatase superfamily.</text>
</comment>
<dbReference type="Proteomes" id="UP001432180">
    <property type="component" value="Chromosome"/>
</dbReference>